<dbReference type="Proteomes" id="UP000694523">
    <property type="component" value="Unplaced"/>
</dbReference>
<dbReference type="InterPro" id="IPR050792">
    <property type="entry name" value="ADP-ribosylglycohydrolase"/>
</dbReference>
<evidence type="ECO:0000313" key="4">
    <source>
        <dbReference type="Proteomes" id="UP000694523"/>
    </source>
</evidence>
<dbReference type="InterPro" id="IPR036705">
    <property type="entry name" value="Ribosyl_crysJ1_sf"/>
</dbReference>
<feature type="binding site" evidence="2">
    <location>
        <position position="283"/>
    </location>
    <ligand>
        <name>Mg(2+)</name>
        <dbReference type="ChEBI" id="CHEBI:18420"/>
        <label>1</label>
    </ligand>
</feature>
<proteinExistence type="inferred from homology"/>
<dbReference type="Gene3D" id="1.10.4080.10">
    <property type="entry name" value="ADP-ribosylation/Crystallin J1"/>
    <property type="match status" value="1"/>
</dbReference>
<accession>A0A8C6UI87</accession>
<evidence type="ECO:0000313" key="3">
    <source>
        <dbReference type="Ensembl" id="ENSNMLP00000034318.1"/>
    </source>
</evidence>
<dbReference type="PANTHER" id="PTHR16222:SF17">
    <property type="entry name" value="SELENOPROTEIN J"/>
    <property type="match status" value="1"/>
</dbReference>
<sequence>MALAVANRAIGAIVGSAVADAAAQPLHWVYDLQKLQTILAKDPNPEFRAESANPFYRLQTGQQSCYGDQAYVLLESLSECGGLNVEDLKQRTLKYFGPGSVYDTPVNDPYREKGGPRPQLPIEGPWRHASLKSFLKNVDAGKEETGCETDCQIDGITKLAPIVAFYAGKPEMLEKVEDAIRVTQNYDPCVAETLAAARILEHFILHGPDPNVVEVVIGQLNDPKRNNPQDLDRAIIGHLIQVKEQLSKSLPGAFQAALHGVLTASQYEKAIRDTMSCGGCTCSRGSFIGACLGAQFGLEAIPTSWQSKTQRYGAVLDHAKKITKHLL</sequence>
<reference evidence="3" key="2">
    <citation type="submission" date="2025-09" db="UniProtKB">
        <authorList>
            <consortium name="Ensembl"/>
        </authorList>
    </citation>
    <scope>IDENTIFICATION</scope>
</reference>
<keyword evidence="2" id="KW-0460">Magnesium</keyword>
<organism evidence="3 4">
    <name type="scientific">Neogobius melanostomus</name>
    <name type="common">round goby</name>
    <dbReference type="NCBI Taxonomy" id="47308"/>
    <lineage>
        <taxon>Eukaryota</taxon>
        <taxon>Metazoa</taxon>
        <taxon>Chordata</taxon>
        <taxon>Craniata</taxon>
        <taxon>Vertebrata</taxon>
        <taxon>Euteleostomi</taxon>
        <taxon>Actinopterygii</taxon>
        <taxon>Neopterygii</taxon>
        <taxon>Teleostei</taxon>
        <taxon>Neoteleostei</taxon>
        <taxon>Acanthomorphata</taxon>
        <taxon>Gobiaria</taxon>
        <taxon>Gobiiformes</taxon>
        <taxon>Gobioidei</taxon>
        <taxon>Gobiidae</taxon>
        <taxon>Benthophilinae</taxon>
        <taxon>Neogobiini</taxon>
        <taxon>Neogobius</taxon>
    </lineage>
</organism>
<comment type="cofactor">
    <cofactor evidence="2">
        <name>Mg(2+)</name>
        <dbReference type="ChEBI" id="CHEBI:18420"/>
    </cofactor>
    <text evidence="2">Binds 2 magnesium ions per subunit.</text>
</comment>
<dbReference type="InterPro" id="IPR005502">
    <property type="entry name" value="Ribosyl_crysJ1"/>
</dbReference>
<comment type="similarity">
    <text evidence="1">Belongs to the ADP-ribosylglycohydrolase family.</text>
</comment>
<dbReference type="PANTHER" id="PTHR16222">
    <property type="entry name" value="ADP-RIBOSYLGLYCOHYDROLASE"/>
    <property type="match status" value="1"/>
</dbReference>
<reference evidence="3" key="1">
    <citation type="submission" date="2025-08" db="UniProtKB">
        <authorList>
            <consortium name="Ensembl"/>
        </authorList>
    </citation>
    <scope>IDENTIFICATION</scope>
</reference>
<keyword evidence="4" id="KW-1185">Reference proteome</keyword>
<name>A0A8C6UI87_9GOBI</name>
<protein>
    <submittedName>
        <fullName evidence="3">Selenoprotein J</fullName>
    </submittedName>
</protein>
<dbReference type="AlphaFoldDB" id="A0A8C6UI87"/>
<evidence type="ECO:0000256" key="2">
    <source>
        <dbReference type="PIRSR" id="PIRSR605502-1"/>
    </source>
</evidence>
<evidence type="ECO:0000256" key="1">
    <source>
        <dbReference type="ARBA" id="ARBA00010702"/>
    </source>
</evidence>
<keyword evidence="2" id="KW-0479">Metal-binding</keyword>
<dbReference type="GO" id="GO:0046872">
    <property type="term" value="F:metal ion binding"/>
    <property type="evidence" value="ECO:0007669"/>
    <property type="project" value="UniProtKB-KW"/>
</dbReference>
<dbReference type="SUPFAM" id="SSF101478">
    <property type="entry name" value="ADP-ribosylglycohydrolase"/>
    <property type="match status" value="1"/>
</dbReference>
<dbReference type="Pfam" id="PF03747">
    <property type="entry name" value="ADP_ribosyl_GH"/>
    <property type="match status" value="1"/>
</dbReference>
<dbReference type="Ensembl" id="ENSNMLT00000038222.1">
    <property type="protein sequence ID" value="ENSNMLP00000034318.1"/>
    <property type="gene ID" value="ENSNMLG00000021381.1"/>
</dbReference>